<keyword evidence="1" id="KW-0040">ANK repeat</keyword>
<organism evidence="2 3">
    <name type="scientific">Escallonia herrerae</name>
    <dbReference type="NCBI Taxonomy" id="1293975"/>
    <lineage>
        <taxon>Eukaryota</taxon>
        <taxon>Viridiplantae</taxon>
        <taxon>Streptophyta</taxon>
        <taxon>Embryophyta</taxon>
        <taxon>Tracheophyta</taxon>
        <taxon>Spermatophyta</taxon>
        <taxon>Magnoliopsida</taxon>
        <taxon>eudicotyledons</taxon>
        <taxon>Gunneridae</taxon>
        <taxon>Pentapetalae</taxon>
        <taxon>asterids</taxon>
        <taxon>campanulids</taxon>
        <taxon>Escalloniales</taxon>
        <taxon>Escalloniaceae</taxon>
        <taxon>Escallonia</taxon>
    </lineage>
</organism>
<reference evidence="2" key="1">
    <citation type="submission" date="2022-12" db="EMBL/GenBank/DDBJ databases">
        <title>Draft genome assemblies for two species of Escallonia (Escalloniales).</title>
        <authorList>
            <person name="Chanderbali A."/>
            <person name="Dervinis C."/>
            <person name="Anghel I."/>
            <person name="Soltis D."/>
            <person name="Soltis P."/>
            <person name="Zapata F."/>
        </authorList>
    </citation>
    <scope>NUCLEOTIDE SEQUENCE</scope>
    <source>
        <strain evidence="2">UCBG64.0493</strain>
        <tissue evidence="2">Leaf</tissue>
    </source>
</reference>
<gene>
    <name evidence="2" type="ORF">RJ639_003052</name>
</gene>
<dbReference type="EMBL" id="JAVXUP010000913">
    <property type="protein sequence ID" value="KAK3018820.1"/>
    <property type="molecule type" value="Genomic_DNA"/>
</dbReference>
<dbReference type="Gene3D" id="1.25.40.20">
    <property type="entry name" value="Ankyrin repeat-containing domain"/>
    <property type="match status" value="1"/>
</dbReference>
<name>A0AA88W2R5_9ASTE</name>
<dbReference type="InterPro" id="IPR036770">
    <property type="entry name" value="Ankyrin_rpt-contain_sf"/>
</dbReference>
<dbReference type="SMART" id="SM00248">
    <property type="entry name" value="ANK"/>
    <property type="match status" value="3"/>
</dbReference>
<sequence>MIPTTLFGENLQSSNTRMEWKLAKRDGNLLNVIRTEAYNFAPNNTLESIEFCNFWREQGAEPIDERGNTVLHFLAIYSNVDAFTKLIRHGLANGDQLKKQNDKGNTALHEAARFGQKDVAEIMLRSERDLVSLSNNLGETPLYIAAAYGKREVFTLLENFNSDCMMSRHDGCTVLHALVLGRYYWKFFQHPLYRIPAIYVESEVSSDVENQNEKREVISSSERSLISCRHFTRNIMHVAVEHKCTDLYEQLNRTIVHKDSLMADIDHEGNTGLHLAANEGHVPNFPLGVLSQMIWDVSWFKL</sequence>
<dbReference type="Proteomes" id="UP001188597">
    <property type="component" value="Unassembled WGS sequence"/>
</dbReference>
<dbReference type="Pfam" id="PF12796">
    <property type="entry name" value="Ank_2"/>
    <property type="match status" value="1"/>
</dbReference>
<evidence type="ECO:0000256" key="1">
    <source>
        <dbReference type="PROSITE-ProRule" id="PRU00023"/>
    </source>
</evidence>
<dbReference type="PANTHER" id="PTHR24121">
    <property type="entry name" value="NO MECHANORECEPTOR POTENTIAL C, ISOFORM D-RELATED"/>
    <property type="match status" value="1"/>
</dbReference>
<evidence type="ECO:0000313" key="2">
    <source>
        <dbReference type="EMBL" id="KAK3018820.1"/>
    </source>
</evidence>
<keyword evidence="3" id="KW-1185">Reference proteome</keyword>
<dbReference type="AlphaFoldDB" id="A0AA88W2R5"/>
<dbReference type="SUPFAM" id="SSF48403">
    <property type="entry name" value="Ankyrin repeat"/>
    <property type="match status" value="1"/>
</dbReference>
<dbReference type="PANTHER" id="PTHR24121:SF15">
    <property type="entry name" value="ANKYRIN REPEAT PROTEIN"/>
    <property type="match status" value="1"/>
</dbReference>
<feature type="repeat" description="ANK" evidence="1">
    <location>
        <begin position="103"/>
        <end position="135"/>
    </location>
</feature>
<proteinExistence type="predicted"/>
<dbReference type="InterPro" id="IPR002110">
    <property type="entry name" value="Ankyrin_rpt"/>
</dbReference>
<protein>
    <submittedName>
        <fullName evidence="2">Uncharacterized protein</fullName>
    </submittedName>
</protein>
<dbReference type="PROSITE" id="PS50297">
    <property type="entry name" value="ANK_REP_REGION"/>
    <property type="match status" value="1"/>
</dbReference>
<evidence type="ECO:0000313" key="3">
    <source>
        <dbReference type="Proteomes" id="UP001188597"/>
    </source>
</evidence>
<dbReference type="PROSITE" id="PS50088">
    <property type="entry name" value="ANK_REPEAT"/>
    <property type="match status" value="1"/>
</dbReference>
<comment type="caution">
    <text evidence="2">The sequence shown here is derived from an EMBL/GenBank/DDBJ whole genome shotgun (WGS) entry which is preliminary data.</text>
</comment>
<accession>A0AA88W2R5</accession>